<dbReference type="InterPro" id="IPR003615">
    <property type="entry name" value="HNH_nuc"/>
</dbReference>
<keyword evidence="2" id="KW-0255">Endonuclease</keyword>
<dbReference type="InterPro" id="IPR002711">
    <property type="entry name" value="HNH"/>
</dbReference>
<proteinExistence type="predicted"/>
<accession>A0ABU7PE58</accession>
<evidence type="ECO:0000313" key="2">
    <source>
        <dbReference type="EMBL" id="MEE4544095.1"/>
    </source>
</evidence>
<keyword evidence="2" id="KW-0540">Nuclease</keyword>
<dbReference type="GO" id="GO:0004519">
    <property type="term" value="F:endonuclease activity"/>
    <property type="evidence" value="ECO:0007669"/>
    <property type="project" value="UniProtKB-KW"/>
</dbReference>
<organism evidence="2 3">
    <name type="scientific">Actinacidiphila polyblastidii</name>
    <dbReference type="NCBI Taxonomy" id="3110430"/>
    <lineage>
        <taxon>Bacteria</taxon>
        <taxon>Bacillati</taxon>
        <taxon>Actinomycetota</taxon>
        <taxon>Actinomycetes</taxon>
        <taxon>Kitasatosporales</taxon>
        <taxon>Streptomycetaceae</taxon>
        <taxon>Actinacidiphila</taxon>
    </lineage>
</organism>
<keyword evidence="2" id="KW-0378">Hydrolase</keyword>
<dbReference type="Gene3D" id="1.10.30.50">
    <property type="match status" value="1"/>
</dbReference>
<keyword evidence="3" id="KW-1185">Reference proteome</keyword>
<dbReference type="RefSeq" id="WP_330797101.1">
    <property type="nucleotide sequence ID" value="NZ_JAZEWV010000014.1"/>
</dbReference>
<dbReference type="EMBL" id="JAZEWV010000014">
    <property type="protein sequence ID" value="MEE4544095.1"/>
    <property type="molecule type" value="Genomic_DNA"/>
</dbReference>
<name>A0ABU7PE58_9ACTN</name>
<dbReference type="Proteomes" id="UP001344658">
    <property type="component" value="Unassembled WGS sequence"/>
</dbReference>
<dbReference type="Pfam" id="PF01844">
    <property type="entry name" value="HNH"/>
    <property type="match status" value="1"/>
</dbReference>
<comment type="caution">
    <text evidence="2">The sequence shown here is derived from an EMBL/GenBank/DDBJ whole genome shotgun (WGS) entry which is preliminary data.</text>
</comment>
<gene>
    <name evidence="2" type="ORF">V2S66_19215</name>
</gene>
<feature type="domain" description="HNH" evidence="1">
    <location>
        <begin position="18"/>
        <end position="51"/>
    </location>
</feature>
<sequence length="163" mass="18072">MHPDRRAALSEADFLGRRATLDHVLARSSGGATHADNLAVACASCNFSKKDKAFPGEWIPSRDTHTILTGGEFPELAHLSRRAQRIATAIQKLDPEEEGPCVSDFAHARSWKPETVHRALNELFKEGAMYIFAYPCSPSRRYFRPVPDADHALAGMIWVDGWG</sequence>
<evidence type="ECO:0000259" key="1">
    <source>
        <dbReference type="Pfam" id="PF01844"/>
    </source>
</evidence>
<evidence type="ECO:0000313" key="3">
    <source>
        <dbReference type="Proteomes" id="UP001344658"/>
    </source>
</evidence>
<dbReference type="CDD" id="cd00085">
    <property type="entry name" value="HNHc"/>
    <property type="match status" value="1"/>
</dbReference>
<reference evidence="2 3" key="1">
    <citation type="submission" date="2023-12" db="EMBL/GenBank/DDBJ databases">
        <title>Streptomyces sp. V4-01.</title>
        <authorList>
            <person name="Somphong A."/>
            <person name="Phongsopitanun W."/>
        </authorList>
    </citation>
    <scope>NUCLEOTIDE SEQUENCE [LARGE SCALE GENOMIC DNA]</scope>
    <source>
        <strain evidence="2 3">V4-01</strain>
    </source>
</reference>
<protein>
    <submittedName>
        <fullName evidence="2">HNH endonuclease signature motif containing protein</fullName>
    </submittedName>
</protein>